<sequence length="109" mass="12758">MFLLCFVDWLYCIGWLYFVGLAWGASSQHKSQWWLAIPTDEQMCSQPYSSADSAALVKIVKIALRGAVLSLQNPSKHDRHANEFLRIMWYVRQRKKWRNLNVHICGEKT</sequence>
<reference evidence="3" key="1">
    <citation type="submission" date="2014-03" db="EMBL/GenBank/DDBJ databases">
        <authorList>
            <person name="Aksoy S."/>
            <person name="Warren W."/>
            <person name="Wilson R.K."/>
        </authorList>
    </citation>
    <scope>NUCLEOTIDE SEQUENCE [LARGE SCALE GENOMIC DNA]</scope>
    <source>
        <strain evidence="3">IAEA</strain>
    </source>
</reference>
<evidence type="ECO:0000256" key="1">
    <source>
        <dbReference type="SAM" id="Phobius"/>
    </source>
</evidence>
<keyword evidence="3" id="KW-1185">Reference proteome</keyword>
<keyword evidence="1" id="KW-1133">Transmembrane helix</keyword>
<proteinExistence type="predicted"/>
<evidence type="ECO:0000313" key="3">
    <source>
        <dbReference type="Proteomes" id="UP000092445"/>
    </source>
</evidence>
<feature type="transmembrane region" description="Helical" evidence="1">
    <location>
        <begin position="6"/>
        <end position="25"/>
    </location>
</feature>
<dbReference type="AlphaFoldDB" id="A0A1B0A926"/>
<dbReference type="Proteomes" id="UP000092445">
    <property type="component" value="Unassembled WGS sequence"/>
</dbReference>
<name>A0A1B0A926_GLOPL</name>
<organism evidence="2 3">
    <name type="scientific">Glossina pallidipes</name>
    <name type="common">Tsetse fly</name>
    <dbReference type="NCBI Taxonomy" id="7398"/>
    <lineage>
        <taxon>Eukaryota</taxon>
        <taxon>Metazoa</taxon>
        <taxon>Ecdysozoa</taxon>
        <taxon>Arthropoda</taxon>
        <taxon>Hexapoda</taxon>
        <taxon>Insecta</taxon>
        <taxon>Pterygota</taxon>
        <taxon>Neoptera</taxon>
        <taxon>Endopterygota</taxon>
        <taxon>Diptera</taxon>
        <taxon>Brachycera</taxon>
        <taxon>Muscomorpha</taxon>
        <taxon>Hippoboscoidea</taxon>
        <taxon>Glossinidae</taxon>
        <taxon>Glossina</taxon>
    </lineage>
</organism>
<keyword evidence="1" id="KW-0812">Transmembrane</keyword>
<keyword evidence="1" id="KW-0472">Membrane</keyword>
<reference evidence="2" key="2">
    <citation type="submission" date="2020-05" db="UniProtKB">
        <authorList>
            <consortium name="EnsemblMetazoa"/>
        </authorList>
    </citation>
    <scope>IDENTIFICATION</scope>
    <source>
        <strain evidence="2">IAEA</strain>
    </source>
</reference>
<dbReference type="EnsemblMetazoa" id="GPAI038148-RA">
    <property type="protein sequence ID" value="GPAI038148-PA"/>
    <property type="gene ID" value="GPAI038148"/>
</dbReference>
<evidence type="ECO:0000313" key="2">
    <source>
        <dbReference type="EnsemblMetazoa" id="GPAI038148-PA"/>
    </source>
</evidence>
<dbReference type="VEuPathDB" id="VectorBase:GPAI038148"/>
<accession>A0A1B0A926</accession>
<protein>
    <submittedName>
        <fullName evidence="2">Uncharacterized protein</fullName>
    </submittedName>
</protein>